<dbReference type="Pfam" id="PF09335">
    <property type="entry name" value="VTT_dom"/>
    <property type="match status" value="1"/>
</dbReference>
<feature type="transmembrane region" description="Helical" evidence="1">
    <location>
        <begin position="6"/>
        <end position="24"/>
    </location>
</feature>
<proteinExistence type="predicted"/>
<keyword evidence="1" id="KW-1133">Transmembrane helix</keyword>
<keyword evidence="1" id="KW-0812">Transmembrane</keyword>
<organism evidence="3">
    <name type="scientific">Salinispirillum sp. LH 10-3-1</name>
    <dbReference type="NCBI Taxonomy" id="2952525"/>
    <lineage>
        <taxon>Bacteria</taxon>
        <taxon>Pseudomonadati</taxon>
        <taxon>Pseudomonadota</taxon>
        <taxon>Gammaproteobacteria</taxon>
        <taxon>Oceanospirillales</taxon>
        <taxon>Saccharospirillaceae</taxon>
        <taxon>Salinispirillum</taxon>
    </lineage>
</organism>
<evidence type="ECO:0000259" key="2">
    <source>
        <dbReference type="Pfam" id="PF09335"/>
    </source>
</evidence>
<dbReference type="GO" id="GO:0005886">
    <property type="term" value="C:plasma membrane"/>
    <property type="evidence" value="ECO:0007669"/>
    <property type="project" value="UniProtKB-ARBA"/>
</dbReference>
<evidence type="ECO:0000256" key="1">
    <source>
        <dbReference type="SAM" id="Phobius"/>
    </source>
</evidence>
<dbReference type="EMBL" id="CP101717">
    <property type="protein sequence ID" value="WLD57352.1"/>
    <property type="molecule type" value="Genomic_DNA"/>
</dbReference>
<gene>
    <name evidence="3" type="ORF">NFC81_11565</name>
</gene>
<dbReference type="InterPro" id="IPR032816">
    <property type="entry name" value="VTT_dom"/>
</dbReference>
<evidence type="ECO:0000313" key="3">
    <source>
        <dbReference type="EMBL" id="WLD57352.1"/>
    </source>
</evidence>
<sequence length="188" mass="21074">MNRRVLLVLWALLIVAGLTIYWVYFADNLDTTLRALQKAAAEHYLWVTTAYVIFLAIRGLTLMPSTPLLFAGILLFPDWLAYALNMVGILISSWLVIMAVQYTGFGARLDRLRTPRVARMEERLQAHGAPIIVTWSFFPLVPTDLIVYIATLLRFSKRTILAAVMVGEATLNAIYVFGGSAVVRNLLT</sequence>
<protein>
    <submittedName>
        <fullName evidence="3">VTT domain-containing protein</fullName>
    </submittedName>
</protein>
<feature type="domain" description="VTT" evidence="2">
    <location>
        <begin position="64"/>
        <end position="180"/>
    </location>
</feature>
<feature type="transmembrane region" description="Helical" evidence="1">
    <location>
        <begin position="83"/>
        <end position="107"/>
    </location>
</feature>
<name>A0AB38YDB6_9GAMM</name>
<reference evidence="3" key="1">
    <citation type="submission" date="2022-07" db="EMBL/GenBank/DDBJ databases">
        <title>Complete genome sequence of Salinispirillum sp. LH10-3-1 capable of multiple carbohydrate inversion isolated from a soda lake.</title>
        <authorList>
            <person name="Liu J."/>
            <person name="Zhai Y."/>
            <person name="Zhang H."/>
            <person name="Yang H."/>
            <person name="Qu J."/>
            <person name="Li J."/>
        </authorList>
    </citation>
    <scope>NUCLEOTIDE SEQUENCE</scope>
    <source>
        <strain evidence="3">LH 10-3-1</strain>
    </source>
</reference>
<feature type="transmembrane region" description="Helical" evidence="1">
    <location>
        <begin position="128"/>
        <end position="153"/>
    </location>
</feature>
<accession>A0AB38YDB6</accession>
<dbReference type="AlphaFoldDB" id="A0AB38YDB6"/>
<keyword evidence="1" id="KW-0472">Membrane</keyword>
<dbReference type="RefSeq" id="WP_304994638.1">
    <property type="nucleotide sequence ID" value="NZ_CP101717.1"/>
</dbReference>
<feature type="transmembrane region" description="Helical" evidence="1">
    <location>
        <begin position="159"/>
        <end position="183"/>
    </location>
</feature>